<dbReference type="EMBL" id="QNQU01000010">
    <property type="protein sequence ID" value="RBQ06802.1"/>
    <property type="molecule type" value="Genomic_DNA"/>
</dbReference>
<dbReference type="InterPro" id="IPR027417">
    <property type="entry name" value="P-loop_NTPase"/>
</dbReference>
<name>A0A366L0X5_9SPHI</name>
<dbReference type="InterPro" id="IPR007111">
    <property type="entry name" value="NACHT_NTPase"/>
</dbReference>
<sequence>MKYDLNRLQSYDFEHLVQSICKKYIGSGCTSFGEGPDGGREATFQGSSPFPSEKENWTGYWVIQAKARTITIEAQGKDHKWLKSEMEKDLNKYVNRKQSVPLPDNLIFFTNIILTSVAKTGGQDKISALCRSLEIIYGIKHIHVISNHDIQDFLDLNRDLAIAYAPFVLPGDVLAKMLELLDNDKERHKHVHGAICRFFETEFMEDIQTKLDQAGKLVTEKVNLEKVFIDLDVSSEKNRYHNFRFVEHIVALGNTIQKWRSNEEINKFVLKAGPGQGKSTLSQFLAQTYRAYFLRDLDESIYPSEPILTFIEDYSSLISRTPEWPRLPFKIILKDYAGWITETHKRDKTESISIQTYLSRLINKKTGMNVNSYEIEILLRNMSSLFIFDGLDEVPVSSNREVVLHELNLFTEMILRKMDADVIIVATTRPQGYSKEFDVTKYNHLNIQDLTEDNCKIYLERLLANTIDNILVRESKLAILERALADSQVSRIMKSPLQASIMAILVNSGGEPPTNKYDLFKQYFTTILNREKQRGISEILQSDSASVTEIHYKLGVYLQAISEKSTNPSASIDITQFDQILTHYLIDKELDEQKIELYTRDIQNAAIDRLVFISQLEDQRIGFAIRSLQEYFAANGYVDNIDDKEVLERIAKISKNAYWSNTLIFITGYIAENKKYLTDNILALCGELNGDGLNPGDQSLTSITKLGSWLALDILNEGIFRNIPKLENRFCKFLEPLFSLASIDKHEEFSMLSENIVNKWVLGFLEKKLEENPNNSTCWLIMSLLYFERKIDTTTLISLMPKDPQTEIEYIIQIADNGRYDKPILELFDSNFLNYSQHTLYDFFSDEDNYGFISAFLAIASVDNIAKVWELLLFATYHSDHTRANYAKLYALIGILLTNEEIESQSFFQRSMRILNIDIVGGYSYDIKGYYPDENIILDRITTFSRSKGSKLSILLCNYLNQQSFENYRLLIQEIDLQEPAYSNDLKSSLSSFDSLGRTILEEKDCEKVFFDHTRKDIFDIISGVENHNSENVVLNYKYVFETAYEGRARYNIMDFYERYKDADVNSIAMLFRNFVSYSVFKMSVSQFEELREDDGFMSFYRGVYKSEEYIQPYYSSYRILDTLFLLPVAEIIDFLNIRRRNERPELEYIVFYDRKQVEPQLLRICLDKCIKVIQLQLLSEKLASYKCLFQTIIYYVNSFDNLAEVSLPFSDMADDENIDRYGMLLMLFDINISSKTIKKLGDYLKNNLDSLKQSDLPQAVRFILRNIPVGPQNESILLMLNSVFIENNFIKTMVLEATKDFVQSQPSLIGINGYNVS</sequence>
<dbReference type="RefSeq" id="WP_113949365.1">
    <property type="nucleotide sequence ID" value="NZ_QNQU01000010.1"/>
</dbReference>
<dbReference type="Gene3D" id="3.40.50.300">
    <property type="entry name" value="P-loop containing nucleotide triphosphate hydrolases"/>
    <property type="match status" value="1"/>
</dbReference>
<evidence type="ECO:0000259" key="1">
    <source>
        <dbReference type="Pfam" id="PF05729"/>
    </source>
</evidence>
<comment type="caution">
    <text evidence="2">The sequence shown here is derived from an EMBL/GenBank/DDBJ whole genome shotgun (WGS) entry which is preliminary data.</text>
</comment>
<protein>
    <recommendedName>
        <fullName evidence="1">NACHT domain-containing protein</fullName>
    </recommendedName>
</protein>
<proteinExistence type="predicted"/>
<feature type="domain" description="NACHT" evidence="1">
    <location>
        <begin position="349"/>
        <end position="465"/>
    </location>
</feature>
<dbReference type="Pfam" id="PF05729">
    <property type="entry name" value="NACHT"/>
    <property type="match status" value="1"/>
</dbReference>
<accession>A0A366L0X5</accession>
<evidence type="ECO:0000313" key="2">
    <source>
        <dbReference type="EMBL" id="RBQ06802.1"/>
    </source>
</evidence>
<organism evidence="2 3">
    <name type="scientific">Pedobacter miscanthi</name>
    <dbReference type="NCBI Taxonomy" id="2259170"/>
    <lineage>
        <taxon>Bacteria</taxon>
        <taxon>Pseudomonadati</taxon>
        <taxon>Bacteroidota</taxon>
        <taxon>Sphingobacteriia</taxon>
        <taxon>Sphingobacteriales</taxon>
        <taxon>Sphingobacteriaceae</taxon>
        <taxon>Pedobacter</taxon>
    </lineage>
</organism>
<keyword evidence="3" id="KW-1185">Reference proteome</keyword>
<reference evidence="2 3" key="1">
    <citation type="submission" date="2018-07" db="EMBL/GenBank/DDBJ databases">
        <title>A draft genome of a endophytic bacteria, a new species of Pedobacter.</title>
        <authorList>
            <person name="Zhang Z.D."/>
            <person name="Chen Z.J."/>
        </authorList>
    </citation>
    <scope>NUCLEOTIDE SEQUENCE [LARGE SCALE GENOMIC DNA]</scope>
    <source>
        <strain evidence="2 3">RS10</strain>
    </source>
</reference>
<dbReference type="Proteomes" id="UP000252081">
    <property type="component" value="Unassembled WGS sequence"/>
</dbReference>
<dbReference type="OrthoDB" id="1488560at2"/>
<gene>
    <name evidence="2" type="ORF">DRW42_13615</name>
</gene>
<evidence type="ECO:0000313" key="3">
    <source>
        <dbReference type="Proteomes" id="UP000252081"/>
    </source>
</evidence>